<comment type="similarity">
    <text evidence="1">Belongs to the PPR family. P subfamily.</text>
</comment>
<dbReference type="PROSITE" id="PS51375">
    <property type="entry name" value="PPR"/>
    <property type="match status" value="2"/>
</dbReference>
<evidence type="ECO:0000313" key="6">
    <source>
        <dbReference type="Proteomes" id="UP000585474"/>
    </source>
</evidence>
<dbReference type="InterPro" id="IPR011990">
    <property type="entry name" value="TPR-like_helical_dom_sf"/>
</dbReference>
<dbReference type="PANTHER" id="PTHR47933">
    <property type="entry name" value="PENTATRICOPEPTIDE REPEAT-CONTAINING PROTEIN 1, MITOCHONDRIAL"/>
    <property type="match status" value="1"/>
</dbReference>
<evidence type="ECO:0000256" key="4">
    <source>
        <dbReference type="SAM" id="MobiDB-lite"/>
    </source>
</evidence>
<evidence type="ECO:0000256" key="3">
    <source>
        <dbReference type="PROSITE-ProRule" id="PRU00708"/>
    </source>
</evidence>
<protein>
    <submittedName>
        <fullName evidence="5">Pentatricopeptide repeat (PPR) superfamily protein</fullName>
    </submittedName>
</protein>
<organism evidence="5 6">
    <name type="scientific">Actinidia rufa</name>
    <dbReference type="NCBI Taxonomy" id="165716"/>
    <lineage>
        <taxon>Eukaryota</taxon>
        <taxon>Viridiplantae</taxon>
        <taxon>Streptophyta</taxon>
        <taxon>Embryophyta</taxon>
        <taxon>Tracheophyta</taxon>
        <taxon>Spermatophyta</taxon>
        <taxon>Magnoliopsida</taxon>
        <taxon>eudicotyledons</taxon>
        <taxon>Gunneridae</taxon>
        <taxon>Pentapetalae</taxon>
        <taxon>asterids</taxon>
        <taxon>Ericales</taxon>
        <taxon>Actinidiaceae</taxon>
        <taxon>Actinidia</taxon>
    </lineage>
</organism>
<dbReference type="GO" id="GO:0003729">
    <property type="term" value="F:mRNA binding"/>
    <property type="evidence" value="ECO:0007669"/>
    <property type="project" value="TreeGrafter"/>
</dbReference>
<evidence type="ECO:0000256" key="2">
    <source>
        <dbReference type="ARBA" id="ARBA00022737"/>
    </source>
</evidence>
<dbReference type="InterPro" id="IPR051240">
    <property type="entry name" value="Mito_RNA-Proc/Resp"/>
</dbReference>
<dbReference type="AlphaFoldDB" id="A0A7J0FWA2"/>
<keyword evidence="6" id="KW-1185">Reference proteome</keyword>
<dbReference type="Pfam" id="PF01535">
    <property type="entry name" value="PPR"/>
    <property type="match status" value="2"/>
</dbReference>
<dbReference type="EMBL" id="BJWL01000015">
    <property type="protein sequence ID" value="GFZ02973.1"/>
    <property type="molecule type" value="Genomic_DNA"/>
</dbReference>
<name>A0A7J0FWA2_9ERIC</name>
<dbReference type="Gene3D" id="1.25.40.10">
    <property type="entry name" value="Tetratricopeptide repeat domain"/>
    <property type="match status" value="1"/>
</dbReference>
<accession>A0A7J0FWA2</accession>
<dbReference type="InterPro" id="IPR002885">
    <property type="entry name" value="PPR_rpt"/>
</dbReference>
<feature type="repeat" description="PPR" evidence="3">
    <location>
        <begin position="154"/>
        <end position="188"/>
    </location>
</feature>
<reference evidence="5 6" key="1">
    <citation type="submission" date="2019-07" db="EMBL/GenBank/DDBJ databases">
        <title>De Novo Assembly of kiwifruit Actinidia rufa.</title>
        <authorList>
            <person name="Sugita-Konishi S."/>
            <person name="Sato K."/>
            <person name="Mori E."/>
            <person name="Abe Y."/>
            <person name="Kisaki G."/>
            <person name="Hamano K."/>
            <person name="Suezawa K."/>
            <person name="Otani M."/>
            <person name="Fukuda T."/>
            <person name="Manabe T."/>
            <person name="Gomi K."/>
            <person name="Tabuchi M."/>
            <person name="Akimitsu K."/>
            <person name="Kataoka I."/>
        </authorList>
    </citation>
    <scope>NUCLEOTIDE SEQUENCE [LARGE SCALE GENOMIC DNA]</scope>
    <source>
        <strain evidence="6">cv. Fuchu</strain>
    </source>
</reference>
<dbReference type="NCBIfam" id="TIGR00756">
    <property type="entry name" value="PPR"/>
    <property type="match status" value="2"/>
</dbReference>
<evidence type="ECO:0000313" key="5">
    <source>
        <dbReference type="EMBL" id="GFZ02973.1"/>
    </source>
</evidence>
<dbReference type="Proteomes" id="UP000585474">
    <property type="component" value="Unassembled WGS sequence"/>
</dbReference>
<gene>
    <name evidence="5" type="ORF">Acr_15g0015810</name>
</gene>
<feature type="region of interest" description="Disordered" evidence="4">
    <location>
        <begin position="1"/>
        <end position="22"/>
    </location>
</feature>
<keyword evidence="2" id="KW-0677">Repeat</keyword>
<feature type="repeat" description="PPR" evidence="3">
    <location>
        <begin position="189"/>
        <end position="223"/>
    </location>
</feature>
<evidence type="ECO:0000256" key="1">
    <source>
        <dbReference type="ARBA" id="ARBA00007626"/>
    </source>
</evidence>
<dbReference type="OrthoDB" id="185373at2759"/>
<dbReference type="PANTHER" id="PTHR47933:SF11">
    <property type="entry name" value="PENTATRICOPEPTIDE REPEAT-CONTAINING PROTEIN 2"/>
    <property type="match status" value="1"/>
</dbReference>
<proteinExistence type="inferred from homology"/>
<comment type="caution">
    <text evidence="5">The sequence shown here is derived from an EMBL/GenBank/DDBJ whole genome shotgun (WGS) entry which is preliminary data.</text>
</comment>
<sequence>MRKITAVKPPPPLFNPKNSLHTSPSLSQWKLRDESKLTRPEFVDRICRLLVLRRLAAVENLPLALSDDLVDAVLRQLRLNPKASIQFFELASRQQNYRPNVKAYCKIVHIVARGRMFDETRSFLNELVGFCESKRAGFMIWDELVRVYREFSFSPTVFDMILKVYAKKGMPKNALYVFDNMGKCGRVPSLQSCNSLLNCLVKNGELHNVFCVYDQMIRVGNCS</sequence>